<evidence type="ECO:0000313" key="2">
    <source>
        <dbReference type="Proteomes" id="UP000887116"/>
    </source>
</evidence>
<gene>
    <name evidence="1" type="ORF">TNCT_680801</name>
</gene>
<name>A0A8X6IM42_TRICU</name>
<evidence type="ECO:0000313" key="1">
    <source>
        <dbReference type="EMBL" id="GFQ79665.1"/>
    </source>
</evidence>
<protein>
    <submittedName>
        <fullName evidence="1">Uncharacterized protein</fullName>
    </submittedName>
</protein>
<dbReference type="AlphaFoldDB" id="A0A8X6IM42"/>
<proteinExistence type="predicted"/>
<sequence length="98" mass="11196">MVTLSVQFTKHPPNFTSTPGLPREEIVKDKGALKSHLRWLLQPNGHYRTRRHFFFRDMSTSLSPAKDHRLMLFTFANALNLYIGVCGNLERAVPAMVA</sequence>
<keyword evidence="2" id="KW-1185">Reference proteome</keyword>
<dbReference type="EMBL" id="BMAO01002301">
    <property type="protein sequence ID" value="GFQ79665.1"/>
    <property type="molecule type" value="Genomic_DNA"/>
</dbReference>
<accession>A0A8X6IM42</accession>
<comment type="caution">
    <text evidence="1">The sequence shown here is derived from an EMBL/GenBank/DDBJ whole genome shotgun (WGS) entry which is preliminary data.</text>
</comment>
<organism evidence="1 2">
    <name type="scientific">Trichonephila clavata</name>
    <name type="common">Joro spider</name>
    <name type="synonym">Nephila clavata</name>
    <dbReference type="NCBI Taxonomy" id="2740835"/>
    <lineage>
        <taxon>Eukaryota</taxon>
        <taxon>Metazoa</taxon>
        <taxon>Ecdysozoa</taxon>
        <taxon>Arthropoda</taxon>
        <taxon>Chelicerata</taxon>
        <taxon>Arachnida</taxon>
        <taxon>Araneae</taxon>
        <taxon>Araneomorphae</taxon>
        <taxon>Entelegynae</taxon>
        <taxon>Araneoidea</taxon>
        <taxon>Nephilidae</taxon>
        <taxon>Trichonephila</taxon>
    </lineage>
</organism>
<reference evidence="1" key="1">
    <citation type="submission" date="2020-07" db="EMBL/GenBank/DDBJ databases">
        <title>Multicomponent nature underlies the extraordinary mechanical properties of spider dragline silk.</title>
        <authorList>
            <person name="Kono N."/>
            <person name="Nakamura H."/>
            <person name="Mori M."/>
            <person name="Yoshida Y."/>
            <person name="Ohtoshi R."/>
            <person name="Malay A.D."/>
            <person name="Moran D.A.P."/>
            <person name="Tomita M."/>
            <person name="Numata K."/>
            <person name="Arakawa K."/>
        </authorList>
    </citation>
    <scope>NUCLEOTIDE SEQUENCE</scope>
</reference>
<dbReference type="Proteomes" id="UP000887116">
    <property type="component" value="Unassembled WGS sequence"/>
</dbReference>